<feature type="chain" id="PRO_5039603452" evidence="1">
    <location>
        <begin position="21"/>
        <end position="137"/>
    </location>
</feature>
<gene>
    <name evidence="2" type="ORF">SAMN04490239_4886</name>
</gene>
<evidence type="ECO:0000313" key="2">
    <source>
        <dbReference type="EMBL" id="SEC64831.1"/>
    </source>
</evidence>
<keyword evidence="3" id="KW-1185">Reference proteome</keyword>
<organism evidence="2 3">
    <name type="scientific">Rhodococcus koreensis</name>
    <dbReference type="NCBI Taxonomy" id="99653"/>
    <lineage>
        <taxon>Bacteria</taxon>
        <taxon>Bacillati</taxon>
        <taxon>Actinomycetota</taxon>
        <taxon>Actinomycetes</taxon>
        <taxon>Mycobacteriales</taxon>
        <taxon>Nocardiaceae</taxon>
        <taxon>Rhodococcus</taxon>
    </lineage>
</organism>
<reference evidence="3" key="1">
    <citation type="submission" date="2016-10" db="EMBL/GenBank/DDBJ databases">
        <authorList>
            <person name="Varghese N."/>
            <person name="Submissions S."/>
        </authorList>
    </citation>
    <scope>NUCLEOTIDE SEQUENCE [LARGE SCALE GENOMIC DNA]</scope>
    <source>
        <strain evidence="3">DSM 44498</strain>
    </source>
</reference>
<accession>A0A1H4U955</accession>
<proteinExistence type="predicted"/>
<dbReference type="InterPro" id="IPR007969">
    <property type="entry name" value="DUF732"/>
</dbReference>
<dbReference type="EMBL" id="FNSV01000005">
    <property type="protein sequence ID" value="SEC64831.1"/>
    <property type="molecule type" value="Genomic_DNA"/>
</dbReference>
<sequence>MRRTLALTALTVCSAALLTACGGGDTDTAASETTSASASVAARTTAATAPGSRVFAVADDPQTAADYLAYLRANNQTVTDDDLAVHQAGEICTALDAGKPLDQVREEWTPMLTNDGVYPYIIGAITRYCPDHENVLN</sequence>
<protein>
    <submittedName>
        <fullName evidence="2">Uncharacterized protein</fullName>
    </submittedName>
</protein>
<dbReference type="OrthoDB" id="4480797at2"/>
<dbReference type="AlphaFoldDB" id="A0A1H4U955"/>
<dbReference type="PROSITE" id="PS51257">
    <property type="entry name" value="PROKAR_LIPOPROTEIN"/>
    <property type="match status" value="1"/>
</dbReference>
<dbReference type="Proteomes" id="UP000183561">
    <property type="component" value="Unassembled WGS sequence"/>
</dbReference>
<name>A0A1H4U955_9NOCA</name>
<feature type="signal peptide" evidence="1">
    <location>
        <begin position="1"/>
        <end position="20"/>
    </location>
</feature>
<keyword evidence="1" id="KW-0732">Signal</keyword>
<evidence type="ECO:0000313" key="3">
    <source>
        <dbReference type="Proteomes" id="UP000183561"/>
    </source>
</evidence>
<dbReference type="Pfam" id="PF05305">
    <property type="entry name" value="DUF732"/>
    <property type="match status" value="1"/>
</dbReference>
<dbReference type="RefSeq" id="WP_072938179.1">
    <property type="nucleotide sequence ID" value="NZ_CP070609.1"/>
</dbReference>
<evidence type="ECO:0000256" key="1">
    <source>
        <dbReference type="SAM" id="SignalP"/>
    </source>
</evidence>